<reference evidence="1 2" key="1">
    <citation type="submission" date="2016-10" db="EMBL/GenBank/DDBJ databases">
        <authorList>
            <person name="de Groot N.N."/>
        </authorList>
    </citation>
    <scope>NUCLEOTIDE SEQUENCE [LARGE SCALE GENOMIC DNA]</scope>
    <source>
        <strain evidence="1 2">DSM 6793</strain>
    </source>
</reference>
<organism evidence="1 2">
    <name type="scientific">Flexibacter flexilis DSM 6793</name>
    <dbReference type="NCBI Taxonomy" id="927664"/>
    <lineage>
        <taxon>Bacteria</taxon>
        <taxon>Pseudomonadati</taxon>
        <taxon>Bacteroidota</taxon>
        <taxon>Cytophagia</taxon>
        <taxon>Cytophagales</taxon>
        <taxon>Flexibacteraceae</taxon>
        <taxon>Flexibacter</taxon>
    </lineage>
</organism>
<proteinExistence type="predicted"/>
<evidence type="ECO:0000313" key="1">
    <source>
        <dbReference type="EMBL" id="SFC95336.1"/>
    </source>
</evidence>
<protein>
    <submittedName>
        <fullName evidence="1">Uncharacterized protein</fullName>
    </submittedName>
</protein>
<dbReference type="RefSeq" id="WP_091516424.1">
    <property type="nucleotide sequence ID" value="NZ_FOLE01000014.1"/>
</dbReference>
<name>A0A1I1ND85_9BACT</name>
<dbReference type="STRING" id="927664.SAMN05421780_11415"/>
<evidence type="ECO:0000313" key="2">
    <source>
        <dbReference type="Proteomes" id="UP000199514"/>
    </source>
</evidence>
<gene>
    <name evidence="1" type="ORF">SAMN05421780_11415</name>
</gene>
<keyword evidence="2" id="KW-1185">Reference proteome</keyword>
<accession>A0A1I1ND85</accession>
<dbReference type="EMBL" id="FOLE01000014">
    <property type="protein sequence ID" value="SFC95336.1"/>
    <property type="molecule type" value="Genomic_DNA"/>
</dbReference>
<sequence length="238" mass="26820">MSEGSKIHQLPALTRELKGTDLLPLSDESGNEPTYKVTLAQLKDFVAANVNSTEISIPQLTLLCDNNNVFLRWSAFNQKFLEYQPVVHILRGKPRQKSKKRNGSDLSVKFKISARWTHPKHNDSANIGRATEFALPAENSLLAVPIEREQWFRTMSVNEGHYRLIPKGVKNSSGRDIRKNQYFAFAIQITVDGKKYYGAFSRVVKIGYNRIQAIGGLTDKVLAAGEMTDNYIPVIQLL</sequence>
<dbReference type="Proteomes" id="UP000199514">
    <property type="component" value="Unassembled WGS sequence"/>
</dbReference>
<dbReference type="AlphaFoldDB" id="A0A1I1ND85"/>